<keyword evidence="2" id="KW-0732">Signal</keyword>
<keyword evidence="3" id="KW-0677">Repeat</keyword>
<dbReference type="InterPro" id="IPR001881">
    <property type="entry name" value="EGF-like_Ca-bd_dom"/>
</dbReference>
<dbReference type="FunFam" id="2.10.25.10:FF:000017">
    <property type="entry name" value="latent-transforming growth factor beta-binding protein 4 isoform X1"/>
    <property type="match status" value="1"/>
</dbReference>
<name>A0A8S3J6N1_9BILA</name>
<dbReference type="PANTHER" id="PTHR24039:SF28">
    <property type="entry name" value="EGF-LIKE DOMAIN-CONTAINING PROTEIN"/>
    <property type="match status" value="1"/>
</dbReference>
<evidence type="ECO:0000256" key="4">
    <source>
        <dbReference type="ARBA" id="ARBA00022837"/>
    </source>
</evidence>
<dbReference type="PROSITE" id="PS01187">
    <property type="entry name" value="EGF_CA"/>
    <property type="match status" value="1"/>
</dbReference>
<evidence type="ECO:0000256" key="2">
    <source>
        <dbReference type="ARBA" id="ARBA00022729"/>
    </source>
</evidence>
<accession>A0A8S3J6N1</accession>
<keyword evidence="4" id="KW-0106">Calcium</keyword>
<organism evidence="8 9">
    <name type="scientific">Rotaria magnacalcarata</name>
    <dbReference type="NCBI Taxonomy" id="392030"/>
    <lineage>
        <taxon>Eukaryota</taxon>
        <taxon>Metazoa</taxon>
        <taxon>Spiralia</taxon>
        <taxon>Gnathifera</taxon>
        <taxon>Rotifera</taxon>
        <taxon>Eurotatoria</taxon>
        <taxon>Bdelloidea</taxon>
        <taxon>Philodinida</taxon>
        <taxon>Philodinidae</taxon>
        <taxon>Rotaria</taxon>
    </lineage>
</organism>
<gene>
    <name evidence="8" type="ORF">GIL414_LOCUS79841</name>
</gene>
<feature type="domain" description="EGF-like calcium-binding" evidence="7">
    <location>
        <begin position="116"/>
        <end position="152"/>
    </location>
</feature>
<evidence type="ECO:0000256" key="1">
    <source>
        <dbReference type="ARBA" id="ARBA00022536"/>
    </source>
</evidence>
<evidence type="ECO:0000313" key="9">
    <source>
        <dbReference type="Proteomes" id="UP000681720"/>
    </source>
</evidence>
<dbReference type="CDD" id="cd00054">
    <property type="entry name" value="EGF_CA"/>
    <property type="match status" value="2"/>
</dbReference>
<evidence type="ECO:0000256" key="5">
    <source>
        <dbReference type="ARBA" id="ARBA00023157"/>
    </source>
</evidence>
<keyword evidence="1" id="KW-0245">EGF-like domain</keyword>
<dbReference type="InterPro" id="IPR049883">
    <property type="entry name" value="NOTCH1_EGF-like"/>
</dbReference>
<dbReference type="EMBL" id="CAJOBJ010353352">
    <property type="protein sequence ID" value="CAF5211172.1"/>
    <property type="molecule type" value="Genomic_DNA"/>
</dbReference>
<evidence type="ECO:0000313" key="8">
    <source>
        <dbReference type="EMBL" id="CAF5211172.1"/>
    </source>
</evidence>
<dbReference type="AlphaFoldDB" id="A0A8S3J6N1"/>
<dbReference type="FunFam" id="2.10.25.10:FF:000139">
    <property type="entry name" value="Fibulin-1"/>
    <property type="match status" value="1"/>
</dbReference>
<dbReference type="SMART" id="SM00179">
    <property type="entry name" value="EGF_CA"/>
    <property type="match status" value="2"/>
</dbReference>
<evidence type="ECO:0000256" key="3">
    <source>
        <dbReference type="ARBA" id="ARBA00022737"/>
    </source>
</evidence>
<evidence type="ECO:0000256" key="6">
    <source>
        <dbReference type="ARBA" id="ARBA00023180"/>
    </source>
</evidence>
<dbReference type="SUPFAM" id="SSF57196">
    <property type="entry name" value="EGF/Laminin"/>
    <property type="match status" value="2"/>
</dbReference>
<dbReference type="GO" id="GO:0005509">
    <property type="term" value="F:calcium ion binding"/>
    <property type="evidence" value="ECO:0007669"/>
    <property type="project" value="InterPro"/>
</dbReference>
<feature type="domain" description="EGF-like calcium-binding" evidence="7">
    <location>
        <begin position="1"/>
        <end position="46"/>
    </location>
</feature>
<dbReference type="Pfam" id="PF07645">
    <property type="entry name" value="EGF_CA"/>
    <property type="match status" value="2"/>
</dbReference>
<keyword evidence="5" id="KW-1015">Disulfide bond</keyword>
<dbReference type="PANTHER" id="PTHR24039">
    <property type="entry name" value="FIBRILLIN-RELATED"/>
    <property type="match status" value="1"/>
</dbReference>
<proteinExistence type="predicted"/>
<feature type="non-terminal residue" evidence="8">
    <location>
        <position position="155"/>
    </location>
</feature>
<dbReference type="Proteomes" id="UP000681720">
    <property type="component" value="Unassembled WGS sequence"/>
</dbReference>
<dbReference type="Gene3D" id="2.10.25.10">
    <property type="entry name" value="Laminin"/>
    <property type="match status" value="2"/>
</dbReference>
<sequence>IDECALNKHNCIFGHRCENMPGSYRCIRERNCGTGYQVDPVTQTCVDVDECEQDIDECGQVMIYYYNRIGEKARALSKCAPQNCTSGEKFNAFHGRCEKIQCRSGFSVTSLGKCVDVNECGQNPSPCKRSERCDNTPGSYRCVQTFTCASGLQMK</sequence>
<keyword evidence="6" id="KW-0325">Glycoprotein</keyword>
<feature type="non-terminal residue" evidence="8">
    <location>
        <position position="1"/>
    </location>
</feature>
<comment type="caution">
    <text evidence="8">The sequence shown here is derived from an EMBL/GenBank/DDBJ whole genome shotgun (WGS) entry which is preliminary data.</text>
</comment>
<reference evidence="8" key="1">
    <citation type="submission" date="2021-02" db="EMBL/GenBank/DDBJ databases">
        <authorList>
            <person name="Nowell W R."/>
        </authorList>
    </citation>
    <scope>NUCLEOTIDE SEQUENCE</scope>
</reference>
<evidence type="ECO:0000259" key="7">
    <source>
        <dbReference type="SMART" id="SM00179"/>
    </source>
</evidence>
<dbReference type="InterPro" id="IPR018097">
    <property type="entry name" value="EGF_Ca-bd_CS"/>
</dbReference>
<protein>
    <recommendedName>
        <fullName evidence="7">EGF-like calcium-binding domain-containing protein</fullName>
    </recommendedName>
</protein>